<dbReference type="SUPFAM" id="SSF48239">
    <property type="entry name" value="Terpenoid cyclases/Protein prenyltransferases"/>
    <property type="match status" value="1"/>
</dbReference>
<accession>A0A3R8JMA2</accession>
<evidence type="ECO:0000313" key="2">
    <source>
        <dbReference type="EMBL" id="RRK32042.1"/>
    </source>
</evidence>
<sequence>MESEDARRILLSTEQEHNFSLALTRILSYQNRNGSWGLRSEDRVTLTSQAIQLMYALNYNHTNPAFKKATRWLEDHVQKGDPHWLTRLEVGLKIGEFDKLADDKYLDGFFDELDHDLNYPNEKSRLDFFWHVLPTLIALYPYEEQYIRRSGRSVPHDKVIERIKKYWECFGENYIAVKNQANHTGLVALYLSTICNKEEYKKYKDTYIAMTKWLISSRVENEDVVHWQHGRGITAYVLIDLIKCLPNDSKVQQCIPKIIEYIAPETNGWVKKDEIKTFNTKLHGEVLYVTIVSLRAMVEVLATNYPEQLRRFREEATVRFPIKRFLFKIFHFYSYYRKRIPIITSIAICILAGILIACGKTVSGFLFLPIGISCVLSIVFDWLAKD</sequence>
<keyword evidence="1" id="KW-0472">Membrane</keyword>
<dbReference type="AlphaFoldDB" id="A0A3R8JMA2"/>
<reference evidence="2" key="1">
    <citation type="submission" date="2018-10" db="EMBL/GenBank/DDBJ databases">
        <title>Schaedlerella arabinophila gen. nov. sp. nov., isolated from the mouse intestinal tract and comparative analysis with the genome of the closely related altered Schaedler flora strain ASF502.</title>
        <authorList>
            <person name="Miyake S."/>
            <person name="Soh M."/>
            <person name="Seedorf H."/>
        </authorList>
    </citation>
    <scope>NUCLEOTIDE SEQUENCE [LARGE SCALE GENOMIC DNA]</scope>
    <source>
        <strain evidence="2">DSM 106076</strain>
    </source>
</reference>
<evidence type="ECO:0008006" key="4">
    <source>
        <dbReference type="Google" id="ProtNLM"/>
    </source>
</evidence>
<keyword evidence="1" id="KW-1133">Transmembrane helix</keyword>
<evidence type="ECO:0000256" key="1">
    <source>
        <dbReference type="SAM" id="Phobius"/>
    </source>
</evidence>
<keyword evidence="1" id="KW-0812">Transmembrane</keyword>
<evidence type="ECO:0000313" key="3">
    <source>
        <dbReference type="Proteomes" id="UP000274920"/>
    </source>
</evidence>
<protein>
    <recommendedName>
        <fullName evidence="4">Squalene cyclase C-terminal domain-containing protein</fullName>
    </recommendedName>
</protein>
<proteinExistence type="predicted"/>
<dbReference type="InterPro" id="IPR008930">
    <property type="entry name" value="Terpenoid_cyclase/PrenylTrfase"/>
</dbReference>
<organism evidence="2 3">
    <name type="scientific">Schaedlerella arabinosiphila</name>
    <dbReference type="NCBI Taxonomy" id="2044587"/>
    <lineage>
        <taxon>Bacteria</taxon>
        <taxon>Bacillati</taxon>
        <taxon>Bacillota</taxon>
        <taxon>Clostridia</taxon>
        <taxon>Lachnospirales</taxon>
        <taxon>Lachnospiraceae</taxon>
        <taxon>Schaedlerella</taxon>
    </lineage>
</organism>
<feature type="transmembrane region" description="Helical" evidence="1">
    <location>
        <begin position="363"/>
        <end position="384"/>
    </location>
</feature>
<comment type="caution">
    <text evidence="2">The sequence shown here is derived from an EMBL/GenBank/DDBJ whole genome shotgun (WGS) entry which is preliminary data.</text>
</comment>
<dbReference type="Gene3D" id="1.50.10.20">
    <property type="match status" value="1"/>
</dbReference>
<keyword evidence="3" id="KW-1185">Reference proteome</keyword>
<feature type="transmembrane region" description="Helical" evidence="1">
    <location>
        <begin position="340"/>
        <end position="357"/>
    </location>
</feature>
<name>A0A3R8JMA2_9FIRM</name>
<dbReference type="RefSeq" id="WP_125127586.1">
    <property type="nucleotide sequence ID" value="NZ_RHJS01000002.1"/>
</dbReference>
<dbReference type="Proteomes" id="UP000274920">
    <property type="component" value="Unassembled WGS sequence"/>
</dbReference>
<gene>
    <name evidence="2" type="ORF">EBB54_12165</name>
</gene>
<dbReference type="EMBL" id="RHJS01000002">
    <property type="protein sequence ID" value="RRK32042.1"/>
    <property type="molecule type" value="Genomic_DNA"/>
</dbReference>